<dbReference type="RefSeq" id="WP_320315409.1">
    <property type="nucleotide sequence ID" value="NZ_JAVIIX010000002.1"/>
</dbReference>
<keyword evidence="3" id="KW-1185">Reference proteome</keyword>
<comment type="caution">
    <text evidence="2">The sequence shown here is derived from an EMBL/GenBank/DDBJ whole genome shotgun (WGS) entry which is preliminary data.</text>
</comment>
<organism evidence="2 3">
    <name type="scientific">Mesorhizobium dulcispinae</name>
    <dbReference type="NCBI Taxonomy" id="3072316"/>
    <lineage>
        <taxon>Bacteria</taxon>
        <taxon>Pseudomonadati</taxon>
        <taxon>Pseudomonadota</taxon>
        <taxon>Alphaproteobacteria</taxon>
        <taxon>Hyphomicrobiales</taxon>
        <taxon>Phyllobacteriaceae</taxon>
        <taxon>Mesorhizobium</taxon>
    </lineage>
</organism>
<sequence length="166" mass="17729">MMKKRSRLISTAWLLGLICLLVTAVAYSADAQFDDISAGKIYADLKERGVDVVVGAPVNIRRAYARYDTALGNGHGLNTGSADATKSAAALNSAFGQLKLTSDVRVRTANVGARIRYKLVGADQIGALPQLSNSAEDNLAIGIYMIWSERESVQTSVPTAFRIIAP</sequence>
<evidence type="ECO:0000313" key="3">
    <source>
        <dbReference type="Proteomes" id="UP001271780"/>
    </source>
</evidence>
<evidence type="ECO:0000313" key="2">
    <source>
        <dbReference type="EMBL" id="MDX8472870.1"/>
    </source>
</evidence>
<name>A0ABU4XDK8_9HYPH</name>
<gene>
    <name evidence="2" type="ORF">RFM27_12375</name>
</gene>
<accession>A0ABU4XDK8</accession>
<feature type="signal peptide" evidence="1">
    <location>
        <begin position="1"/>
        <end position="28"/>
    </location>
</feature>
<feature type="chain" id="PRO_5045529543" evidence="1">
    <location>
        <begin position="29"/>
        <end position="166"/>
    </location>
</feature>
<dbReference type="Proteomes" id="UP001271780">
    <property type="component" value="Unassembled WGS sequence"/>
</dbReference>
<evidence type="ECO:0000256" key="1">
    <source>
        <dbReference type="SAM" id="SignalP"/>
    </source>
</evidence>
<reference evidence="2 3" key="1">
    <citation type="submission" date="2023-08" db="EMBL/GenBank/DDBJ databases">
        <title>Implementing the SeqCode for naming new Mesorhizobium species isolated from Vachellia karroo root nodules.</title>
        <authorList>
            <person name="Van Lill M."/>
        </authorList>
    </citation>
    <scope>NUCLEOTIDE SEQUENCE [LARGE SCALE GENOMIC DNA]</scope>
    <source>
        <strain evidence="2 3">VK23A</strain>
    </source>
</reference>
<proteinExistence type="predicted"/>
<keyword evidence="1" id="KW-0732">Signal</keyword>
<dbReference type="EMBL" id="JAVIIZ010000005">
    <property type="protein sequence ID" value="MDX8472870.1"/>
    <property type="molecule type" value="Genomic_DNA"/>
</dbReference>
<protein>
    <submittedName>
        <fullName evidence="2">Uncharacterized protein</fullName>
    </submittedName>
</protein>